<dbReference type="RefSeq" id="WP_185271179.1">
    <property type="nucleotide sequence ID" value="NZ_CP055156.1"/>
</dbReference>
<keyword evidence="1" id="KW-0472">Membrane</keyword>
<dbReference type="InterPro" id="IPR052189">
    <property type="entry name" value="L-asp_N-monooxygenase_NS-form"/>
</dbReference>
<evidence type="ECO:0000256" key="1">
    <source>
        <dbReference type="SAM" id="Phobius"/>
    </source>
</evidence>
<dbReference type="InterPro" id="IPR036188">
    <property type="entry name" value="FAD/NAD-bd_sf"/>
</dbReference>
<keyword evidence="4" id="KW-1185">Reference proteome</keyword>
<dbReference type="AlphaFoldDB" id="A0A7G7GC00"/>
<evidence type="ECO:0000259" key="2">
    <source>
        <dbReference type="Pfam" id="PF13454"/>
    </source>
</evidence>
<dbReference type="InterPro" id="IPR038732">
    <property type="entry name" value="HpyO/CreE_NAD-binding"/>
</dbReference>
<dbReference type="PANTHER" id="PTHR40254:SF1">
    <property type="entry name" value="BLR0577 PROTEIN"/>
    <property type="match status" value="1"/>
</dbReference>
<protein>
    <submittedName>
        <fullName evidence="3">FAD/NAD(P)-binding protein</fullName>
    </submittedName>
</protein>
<feature type="transmembrane region" description="Helical" evidence="1">
    <location>
        <begin position="6"/>
        <end position="28"/>
    </location>
</feature>
<keyword evidence="1" id="KW-1133">Transmembrane helix</keyword>
<dbReference type="KEGG" id="aswu:HUW51_18845"/>
<sequence>MKKNTIVLVGGGANGVASFIHLVIKLIIHKKPGLVNLVLLEKEEEIGPGLAYGTRQKGHLLNTQAKLMGIFAEEPLHFVHWCRQNQPIIQEHFPGLEIQENSFPPRELYGFYLKAVLQEYVQIARANKIQVELQQDEAVDADIVGNRINLHLQSGTNLLADVVVLATGTPKPNNFPHLKNSPRYFDFPWPAKPLLERIPRNEPVSILGSSLTAIDTVMTFVDNGHTGPLTMYSHHGLIPRVQTPFEVPYERKILTMENIRQIMREQQRPIRAKDLFRLFIAEAEQVMGKQGSWKKFNRTDQPHQELLQHDIAVAEKGTSVFQNIAYSTRHLSSKVWQLLPENEKIKFLEWLGPHWDLNRFSMPPENARKLLGLLQTRQLTIQGHSGKIEWQAAEQQFLLHLESGETHTARWLVNATGTAKKLEKMEIPLLQQMHRKSLIQPFKPGGIQANPHNLRIPIPHHPAVLLYGTGQLLNGELLDTNSVWFNVTGIDRLTNDIITRLLHGSTE</sequence>
<dbReference type="Proteomes" id="UP000515237">
    <property type="component" value="Chromosome"/>
</dbReference>
<reference evidence="3 4" key="1">
    <citation type="journal article" date="2018" name="Int. J. Syst. Evol. Microbiol.">
        <title>Adhaeribacter swui sp. nov., isolated from wet mud.</title>
        <authorList>
            <person name="Kim D.U."/>
            <person name="Kim K.W."/>
            <person name="Kang M.S."/>
            <person name="Kim J.Y."/>
            <person name="Jang J.H."/>
            <person name="Kim M.K."/>
        </authorList>
    </citation>
    <scope>NUCLEOTIDE SEQUENCE [LARGE SCALE GENOMIC DNA]</scope>
    <source>
        <strain evidence="3 4">KCTC 52873</strain>
    </source>
</reference>
<feature type="domain" description="FAD-dependent urate hydroxylase HpyO/Asp monooxygenase CreE-like FAD/NAD(P)-binding" evidence="2">
    <location>
        <begin position="7"/>
        <end position="169"/>
    </location>
</feature>
<organism evidence="3 4">
    <name type="scientific">Adhaeribacter swui</name>
    <dbReference type="NCBI Taxonomy" id="2086471"/>
    <lineage>
        <taxon>Bacteria</taxon>
        <taxon>Pseudomonadati</taxon>
        <taxon>Bacteroidota</taxon>
        <taxon>Cytophagia</taxon>
        <taxon>Cytophagales</taxon>
        <taxon>Hymenobacteraceae</taxon>
        <taxon>Adhaeribacter</taxon>
    </lineage>
</organism>
<keyword evidence="1" id="KW-0812">Transmembrane</keyword>
<evidence type="ECO:0000313" key="3">
    <source>
        <dbReference type="EMBL" id="QNF34684.1"/>
    </source>
</evidence>
<dbReference type="Pfam" id="PF13454">
    <property type="entry name" value="NAD_binding_9"/>
    <property type="match status" value="1"/>
</dbReference>
<dbReference type="EMBL" id="CP055156">
    <property type="protein sequence ID" value="QNF34684.1"/>
    <property type="molecule type" value="Genomic_DNA"/>
</dbReference>
<accession>A0A7G7GC00</accession>
<gene>
    <name evidence="3" type="ORF">HUW51_18845</name>
</gene>
<name>A0A7G7GC00_9BACT</name>
<dbReference type="SUPFAM" id="SSF51905">
    <property type="entry name" value="FAD/NAD(P)-binding domain"/>
    <property type="match status" value="1"/>
</dbReference>
<dbReference type="Gene3D" id="3.50.50.60">
    <property type="entry name" value="FAD/NAD(P)-binding domain"/>
    <property type="match status" value="1"/>
</dbReference>
<proteinExistence type="predicted"/>
<dbReference type="PANTHER" id="PTHR40254">
    <property type="entry name" value="BLR0577 PROTEIN"/>
    <property type="match status" value="1"/>
</dbReference>
<evidence type="ECO:0000313" key="4">
    <source>
        <dbReference type="Proteomes" id="UP000515237"/>
    </source>
</evidence>